<dbReference type="STRING" id="349064.SAMN05660429_01588"/>
<dbReference type="Pfam" id="PF08240">
    <property type="entry name" value="ADH_N"/>
    <property type="match status" value="1"/>
</dbReference>
<feature type="domain" description="Enoyl reductase (ER)" evidence="2">
    <location>
        <begin position="11"/>
        <end position="325"/>
    </location>
</feature>
<dbReference type="InterPro" id="IPR011032">
    <property type="entry name" value="GroES-like_sf"/>
</dbReference>
<dbReference type="GO" id="GO:0016491">
    <property type="term" value="F:oxidoreductase activity"/>
    <property type="evidence" value="ECO:0007669"/>
    <property type="project" value="InterPro"/>
</dbReference>
<dbReference type="Proteomes" id="UP000199308">
    <property type="component" value="Unassembled WGS sequence"/>
</dbReference>
<dbReference type="Gene3D" id="3.90.180.10">
    <property type="entry name" value="Medium-chain alcohol dehydrogenases, catalytic domain"/>
    <property type="match status" value="1"/>
</dbReference>
<dbReference type="CDD" id="cd08253">
    <property type="entry name" value="zeta_crystallin"/>
    <property type="match status" value="1"/>
</dbReference>
<organism evidence="3 4">
    <name type="scientific">Thalassotalea agarivorans</name>
    <name type="common">Thalassomonas agarivorans</name>
    <dbReference type="NCBI Taxonomy" id="349064"/>
    <lineage>
        <taxon>Bacteria</taxon>
        <taxon>Pseudomonadati</taxon>
        <taxon>Pseudomonadota</taxon>
        <taxon>Gammaproteobacteria</taxon>
        <taxon>Alteromonadales</taxon>
        <taxon>Colwelliaceae</taxon>
        <taxon>Thalassotalea</taxon>
    </lineage>
</organism>
<dbReference type="PANTHER" id="PTHR44154:SF1">
    <property type="entry name" value="QUINONE OXIDOREDUCTASE"/>
    <property type="match status" value="1"/>
</dbReference>
<dbReference type="OrthoDB" id="9780520at2"/>
<name>A0A1I0DNC2_THASX</name>
<dbReference type="AlphaFoldDB" id="A0A1I0DNC2"/>
<dbReference type="InterPro" id="IPR051603">
    <property type="entry name" value="Zinc-ADH_QOR/CCCR"/>
</dbReference>
<dbReference type="SMART" id="SM00829">
    <property type="entry name" value="PKS_ER"/>
    <property type="match status" value="1"/>
</dbReference>
<dbReference type="InterPro" id="IPR013149">
    <property type="entry name" value="ADH-like_C"/>
</dbReference>
<sequence length="328" mass="34818">MKAAWFESFGKPADSLIIGEIDTPTAGPGEVLVRMHTSGVNPSDTKKRDGAFPNLLDGGLVIPHSDGAGIIEAVGEGVDTGRIGERVWLYQAQFGRRLGTAAQYVAIDASRAPKLPEQASFAVGAVLGIPVMTAHRCVFADGDVKGQTILVTGGAGRVGYYAIQWAKRAGATVIATASNDADKELCLSLGADHVVNHRSENWSADVVTANGGDKIDRVVEVEFGQNLPEVLNCIRVGGVIATYSSVVVPEPQLPFKHMMFMDLTLRLVIVYAMPESAKQDAIADIDAVLTNDEFSHRIAHEVSLDDIVKSHELIEAGGFGGCVVVNID</sequence>
<protein>
    <submittedName>
        <fullName evidence="3">NADPH:quinone reductase</fullName>
    </submittedName>
</protein>
<dbReference type="InterPro" id="IPR020843">
    <property type="entry name" value="ER"/>
</dbReference>
<dbReference type="EMBL" id="FOHK01000006">
    <property type="protein sequence ID" value="SET33842.1"/>
    <property type="molecule type" value="Genomic_DNA"/>
</dbReference>
<dbReference type="InterPro" id="IPR013154">
    <property type="entry name" value="ADH-like_N"/>
</dbReference>
<evidence type="ECO:0000313" key="4">
    <source>
        <dbReference type="Proteomes" id="UP000199308"/>
    </source>
</evidence>
<dbReference type="Pfam" id="PF00107">
    <property type="entry name" value="ADH_zinc_N"/>
    <property type="match status" value="1"/>
</dbReference>
<dbReference type="SUPFAM" id="SSF51735">
    <property type="entry name" value="NAD(P)-binding Rossmann-fold domains"/>
    <property type="match status" value="1"/>
</dbReference>
<gene>
    <name evidence="3" type="ORF">SAMN05660429_01588</name>
</gene>
<evidence type="ECO:0000313" key="3">
    <source>
        <dbReference type="EMBL" id="SET33842.1"/>
    </source>
</evidence>
<accession>A0A1I0DNC2</accession>
<evidence type="ECO:0000256" key="1">
    <source>
        <dbReference type="ARBA" id="ARBA00022857"/>
    </source>
</evidence>
<dbReference type="RefSeq" id="WP_093329060.1">
    <property type="nucleotide sequence ID" value="NZ_AP027363.1"/>
</dbReference>
<reference evidence="3 4" key="1">
    <citation type="submission" date="2016-10" db="EMBL/GenBank/DDBJ databases">
        <authorList>
            <person name="de Groot N.N."/>
        </authorList>
    </citation>
    <scope>NUCLEOTIDE SEQUENCE [LARGE SCALE GENOMIC DNA]</scope>
    <source>
        <strain evidence="3 4">DSM 19706</strain>
    </source>
</reference>
<keyword evidence="1" id="KW-0521">NADP</keyword>
<dbReference type="SUPFAM" id="SSF50129">
    <property type="entry name" value="GroES-like"/>
    <property type="match status" value="1"/>
</dbReference>
<dbReference type="PANTHER" id="PTHR44154">
    <property type="entry name" value="QUINONE OXIDOREDUCTASE"/>
    <property type="match status" value="1"/>
</dbReference>
<dbReference type="InterPro" id="IPR036291">
    <property type="entry name" value="NAD(P)-bd_dom_sf"/>
</dbReference>
<evidence type="ECO:0000259" key="2">
    <source>
        <dbReference type="SMART" id="SM00829"/>
    </source>
</evidence>
<keyword evidence="4" id="KW-1185">Reference proteome</keyword>
<dbReference type="Gene3D" id="3.40.50.720">
    <property type="entry name" value="NAD(P)-binding Rossmann-like Domain"/>
    <property type="match status" value="1"/>
</dbReference>
<proteinExistence type="predicted"/>